<dbReference type="PIRSF" id="PIRSF004846">
    <property type="entry name" value="ModA"/>
    <property type="match status" value="1"/>
</dbReference>
<evidence type="ECO:0000313" key="5">
    <source>
        <dbReference type="Proteomes" id="UP001139104"/>
    </source>
</evidence>
<gene>
    <name evidence="4" type="primary">modA</name>
    <name evidence="4" type="ORF">K2U94_03575</name>
</gene>
<keyword evidence="2" id="KW-0479">Metal-binding</keyword>
<evidence type="ECO:0000256" key="1">
    <source>
        <dbReference type="ARBA" id="ARBA00009175"/>
    </source>
</evidence>
<dbReference type="EMBL" id="JAIVFP010000001">
    <property type="protein sequence ID" value="MCI4681850.1"/>
    <property type="molecule type" value="Genomic_DNA"/>
</dbReference>
<protein>
    <submittedName>
        <fullName evidence="4">Molybdate ABC transporter substrate-binding protein</fullName>
    </submittedName>
</protein>
<dbReference type="SUPFAM" id="SSF53850">
    <property type="entry name" value="Periplasmic binding protein-like II"/>
    <property type="match status" value="1"/>
</dbReference>
<comment type="caution">
    <text evidence="4">The sequence shown here is derived from an EMBL/GenBank/DDBJ whole genome shotgun (WGS) entry which is preliminary data.</text>
</comment>
<name>A0ABS9Z2F0_9HYPH</name>
<dbReference type="CDD" id="cd13539">
    <property type="entry name" value="PBP2_AvModA"/>
    <property type="match status" value="1"/>
</dbReference>
<dbReference type="InterPro" id="IPR044084">
    <property type="entry name" value="AvModA-like_subst-bd"/>
</dbReference>
<evidence type="ECO:0000256" key="3">
    <source>
        <dbReference type="ARBA" id="ARBA00022729"/>
    </source>
</evidence>
<dbReference type="RefSeq" id="WP_243068797.1">
    <property type="nucleotide sequence ID" value="NZ_JAIVFK010000003.1"/>
</dbReference>
<comment type="similarity">
    <text evidence="1">Belongs to the bacterial solute-binding protein ModA family.</text>
</comment>
<dbReference type="Pfam" id="PF13531">
    <property type="entry name" value="SBP_bac_11"/>
    <property type="match status" value="1"/>
</dbReference>
<sequence length="235" mass="25139">MSLLAPRAEAAQVQVAVAANFTEPAKEIAALFKKKTGNDVLLSFGASGGFYMQIIHDAPFQVFLSADEERPKLAVEKGYAVPESRFTYAVGKLVLWSRVMDVAKGEAALKAGAFSRLAIANPKSAPYGTAAVETMKALGLYDSLQPKIVQGNSIAQTFQFVDTKNAELGFVALSQLHGVSDGTRWVVPGNLHAPIRQDAVLLKKAANDEAAKAFLAFLKGPEARAVIERFGYALP</sequence>
<reference evidence="4" key="1">
    <citation type="journal article" date="2022" name="ISME J.">
        <title>Identification of active gaseous-alkane degraders at natural gas seeps.</title>
        <authorList>
            <person name="Farhan Ul Haque M."/>
            <person name="Hernandez M."/>
            <person name="Crombie A.T."/>
            <person name="Murrell J.C."/>
        </authorList>
    </citation>
    <scope>NUCLEOTIDE SEQUENCE</scope>
    <source>
        <strain evidence="4">PC2</strain>
    </source>
</reference>
<dbReference type="NCBIfam" id="TIGR01256">
    <property type="entry name" value="modA"/>
    <property type="match status" value="1"/>
</dbReference>
<dbReference type="InterPro" id="IPR050682">
    <property type="entry name" value="ModA/WtpA"/>
</dbReference>
<accession>A0ABS9Z2F0</accession>
<dbReference type="PANTHER" id="PTHR30632">
    <property type="entry name" value="MOLYBDATE-BINDING PERIPLASMIC PROTEIN"/>
    <property type="match status" value="1"/>
</dbReference>
<organism evidence="4 5">
    <name type="scientific">Candidatus Rhodoblastus alkanivorans</name>
    <dbReference type="NCBI Taxonomy" id="2954117"/>
    <lineage>
        <taxon>Bacteria</taxon>
        <taxon>Pseudomonadati</taxon>
        <taxon>Pseudomonadota</taxon>
        <taxon>Alphaproteobacteria</taxon>
        <taxon>Hyphomicrobiales</taxon>
        <taxon>Rhodoblastaceae</taxon>
        <taxon>Rhodoblastus</taxon>
    </lineage>
</organism>
<dbReference type="InterPro" id="IPR005950">
    <property type="entry name" value="ModA"/>
</dbReference>
<dbReference type="Proteomes" id="UP001139104">
    <property type="component" value="Unassembled WGS sequence"/>
</dbReference>
<evidence type="ECO:0000313" key="4">
    <source>
        <dbReference type="EMBL" id="MCI4681850.1"/>
    </source>
</evidence>
<proteinExistence type="inferred from homology"/>
<dbReference type="Gene3D" id="3.40.190.10">
    <property type="entry name" value="Periplasmic binding protein-like II"/>
    <property type="match status" value="2"/>
</dbReference>
<dbReference type="PANTHER" id="PTHR30632:SF14">
    <property type="entry name" value="TUNGSTATE_MOLYBDATE_CHROMATE-BINDING PROTEIN MODA"/>
    <property type="match status" value="1"/>
</dbReference>
<keyword evidence="3" id="KW-0732">Signal</keyword>
<keyword evidence="5" id="KW-1185">Reference proteome</keyword>
<evidence type="ECO:0000256" key="2">
    <source>
        <dbReference type="ARBA" id="ARBA00022723"/>
    </source>
</evidence>